<dbReference type="PANTHER" id="PTHR43433:SF5">
    <property type="entry name" value="AB HYDROLASE-1 DOMAIN-CONTAINING PROTEIN"/>
    <property type="match status" value="1"/>
</dbReference>
<dbReference type="PANTHER" id="PTHR43433">
    <property type="entry name" value="HYDROLASE, ALPHA/BETA FOLD FAMILY PROTEIN"/>
    <property type="match status" value="1"/>
</dbReference>
<evidence type="ECO:0000313" key="2">
    <source>
        <dbReference type="EMBL" id="OEO33148.1"/>
    </source>
</evidence>
<feature type="domain" description="AB hydrolase-1" evidence="1">
    <location>
        <begin position="44"/>
        <end position="137"/>
    </location>
</feature>
<dbReference type="Proteomes" id="UP000095463">
    <property type="component" value="Unassembled WGS sequence"/>
</dbReference>
<evidence type="ECO:0000259" key="1">
    <source>
        <dbReference type="Pfam" id="PF00561"/>
    </source>
</evidence>
<organism evidence="2 3">
    <name type="scientific">Devosia insulae DS-56</name>
    <dbReference type="NCBI Taxonomy" id="1116389"/>
    <lineage>
        <taxon>Bacteria</taxon>
        <taxon>Pseudomonadati</taxon>
        <taxon>Pseudomonadota</taxon>
        <taxon>Alphaproteobacteria</taxon>
        <taxon>Hyphomicrobiales</taxon>
        <taxon>Devosiaceae</taxon>
        <taxon>Devosia</taxon>
    </lineage>
</organism>
<dbReference type="SUPFAM" id="SSF53474">
    <property type="entry name" value="alpha/beta-Hydrolases"/>
    <property type="match status" value="1"/>
</dbReference>
<reference evidence="2 3" key="1">
    <citation type="journal article" date="2015" name="Genome Announc.">
        <title>Genome Assemblies of Three Soil-Associated Devosia species: D. insulae, D. limi, and D. soli.</title>
        <authorList>
            <person name="Hassan Y.I."/>
            <person name="Lepp D."/>
            <person name="Zhou T."/>
        </authorList>
    </citation>
    <scope>NUCLEOTIDE SEQUENCE [LARGE SCALE GENOMIC DNA]</scope>
    <source>
        <strain evidence="2 3">DS-56</strain>
    </source>
</reference>
<sequence>MTFNDDELKHFEDVGAELPSGGVSAYVENDGAQIWHASFGSGTPVILLHGGLGNAGNWQHQVQPLLDAGHQVVVVDSRGHGRSSRDERPYSYELMATDVFAVMDALGLKRAAVVGWSDGAVIGLIMADKAPERVSRLFYFACNVDDSGTYPFEMTPVIGRCFNRHVKDYARLSATPDAFQGFADAVGLMQRTQPNYSAAQLEGIRVPVTVAQSENEEFIRPEHAAYLARTIPGAELVLLPGVSHFAPLQRPEVFNAQVLRFLGRVGA</sequence>
<dbReference type="Pfam" id="PF00561">
    <property type="entry name" value="Abhydrolase_1"/>
    <property type="match status" value="1"/>
</dbReference>
<evidence type="ECO:0000313" key="3">
    <source>
        <dbReference type="Proteomes" id="UP000095463"/>
    </source>
</evidence>
<protein>
    <submittedName>
        <fullName evidence="2">Alpha/beta hydrolase</fullName>
    </submittedName>
</protein>
<name>A0A1E5XX29_9HYPH</name>
<comment type="caution">
    <text evidence="2">The sequence shown here is derived from an EMBL/GenBank/DDBJ whole genome shotgun (WGS) entry which is preliminary data.</text>
</comment>
<dbReference type="InterPro" id="IPR029058">
    <property type="entry name" value="AB_hydrolase_fold"/>
</dbReference>
<dbReference type="InterPro" id="IPR000073">
    <property type="entry name" value="AB_hydrolase_1"/>
</dbReference>
<keyword evidence="3" id="KW-1185">Reference proteome</keyword>
<dbReference type="GO" id="GO:0016787">
    <property type="term" value="F:hydrolase activity"/>
    <property type="evidence" value="ECO:0007669"/>
    <property type="project" value="UniProtKB-KW"/>
</dbReference>
<dbReference type="AlphaFoldDB" id="A0A1E5XX29"/>
<dbReference type="OrthoDB" id="9780765at2"/>
<dbReference type="InterPro" id="IPR050471">
    <property type="entry name" value="AB_hydrolase"/>
</dbReference>
<dbReference type="EMBL" id="LAJE02000024">
    <property type="protein sequence ID" value="OEO33148.1"/>
    <property type="molecule type" value="Genomic_DNA"/>
</dbReference>
<accession>A0A1E5XX29</accession>
<keyword evidence="2" id="KW-0378">Hydrolase</keyword>
<gene>
    <name evidence="2" type="ORF">VW23_000635</name>
</gene>
<dbReference type="RefSeq" id="WP_069907716.1">
    <property type="nucleotide sequence ID" value="NZ_LAJE02000024.1"/>
</dbReference>
<proteinExistence type="predicted"/>
<dbReference type="Gene3D" id="3.40.50.1820">
    <property type="entry name" value="alpha/beta hydrolase"/>
    <property type="match status" value="1"/>
</dbReference>